<reference evidence="2" key="1">
    <citation type="submission" date="2013-07" db="EMBL/GenBank/DDBJ databases">
        <title>Transcriptome sequencing and developmental regulation of gene expression in Anopheles aquasalis.</title>
        <authorList>
            <consortium name="Brazilian Malaria Network (MCT/CNPq/MS/SCTIE/DECIT/PRONEX 555648/2009-5) and Research Network on Bioactive Molecules from Arthropod Vectors (NAP-MOBIARVE"/>
            <consortium name="University of Sao Paulo)"/>
            <person name="Marinotti O."/>
            <person name="Ribeiro J.M.C."/>
            <person name="Costa-da-Silva A.L."/>
            <person name="Silva M.C.P."/>
            <person name="Lopes A.R."/>
            <person name="Barros M.S."/>
            <person name="Sa-Nunes A."/>
            <person name="Konjin B.B."/>
            <person name="Carvalho E."/>
            <person name="Suesdek L."/>
            <person name="Silva-Neto M.A.C."/>
            <person name="Capurro M.L."/>
        </authorList>
    </citation>
    <scope>NUCLEOTIDE SEQUENCE</scope>
    <source>
        <tissue evidence="2">Whole body</tissue>
    </source>
</reference>
<keyword evidence="1" id="KW-0472">Membrane</keyword>
<evidence type="ECO:0000256" key="1">
    <source>
        <dbReference type="SAM" id="Phobius"/>
    </source>
</evidence>
<feature type="transmembrane region" description="Helical" evidence="1">
    <location>
        <begin position="60"/>
        <end position="85"/>
    </location>
</feature>
<name>T1E894_ANOAQ</name>
<keyword evidence="1" id="KW-1133">Transmembrane helix</keyword>
<feature type="transmembrane region" description="Helical" evidence="1">
    <location>
        <begin position="33"/>
        <end position="54"/>
    </location>
</feature>
<dbReference type="InterPro" id="IPR036259">
    <property type="entry name" value="MFS_trans_sf"/>
</dbReference>
<proteinExistence type="evidence at transcript level"/>
<dbReference type="EMBL" id="GAMD01002968">
    <property type="protein sequence ID" value="JAA98622.1"/>
    <property type="molecule type" value="mRNA"/>
</dbReference>
<dbReference type="SUPFAM" id="SSF103473">
    <property type="entry name" value="MFS general substrate transporter"/>
    <property type="match status" value="1"/>
</dbReference>
<accession>T1E894</accession>
<keyword evidence="1" id="KW-0812">Transmembrane</keyword>
<evidence type="ECO:0000313" key="2">
    <source>
        <dbReference type="EMBL" id="JAA98622.1"/>
    </source>
</evidence>
<dbReference type="AlphaFoldDB" id="T1E894"/>
<dbReference type="VEuPathDB" id="VectorBase:AAQUA_001921"/>
<sequence>MAVDHRILPGVALANFTLCVSEYSSLEKLPAAFGWHMVGKGVFVILFGPLIGAIRDWTDSYAICIHSQSFCIFLCVTAWSIELLLKRCRTKKNHRGYPFAQSGCLAGRTQDE</sequence>
<protein>
    <submittedName>
        <fullName evidence="2">Putative monocarboxylate transporter monocarboxylate transporter</fullName>
    </submittedName>
</protein>
<organism evidence="2">
    <name type="scientific">Anopheles aquasalis</name>
    <name type="common">Malaria mosquito</name>
    <dbReference type="NCBI Taxonomy" id="42839"/>
    <lineage>
        <taxon>Eukaryota</taxon>
        <taxon>Metazoa</taxon>
        <taxon>Ecdysozoa</taxon>
        <taxon>Arthropoda</taxon>
        <taxon>Hexapoda</taxon>
        <taxon>Insecta</taxon>
        <taxon>Pterygota</taxon>
        <taxon>Neoptera</taxon>
        <taxon>Endopterygota</taxon>
        <taxon>Diptera</taxon>
        <taxon>Nematocera</taxon>
        <taxon>Culicoidea</taxon>
        <taxon>Culicidae</taxon>
        <taxon>Anophelinae</taxon>
        <taxon>Anopheles</taxon>
    </lineage>
</organism>